<sequence length="123" mass="13538">MYQYNLVDGIKVDGNIFKTVSIRHLSDSESEDIQLIAKEQYSELAKGETFKVVNSKHGSSIEGLIYLNEHTAASITKLGNMSVNLSFSDLCNMGVTAQDWQVIMSASMAVQEFFCCGDGEMLA</sequence>
<accession>A0A7T8INY7</accession>
<dbReference type="EMBL" id="CP032664">
    <property type="protein sequence ID" value="QQO82688.1"/>
    <property type="molecule type" value="Genomic_DNA"/>
</dbReference>
<organism evidence="1">
    <name type="scientific">Shewanella algae</name>
    <dbReference type="NCBI Taxonomy" id="38313"/>
    <lineage>
        <taxon>Bacteria</taxon>
        <taxon>Pseudomonadati</taxon>
        <taxon>Pseudomonadota</taxon>
        <taxon>Gammaproteobacteria</taxon>
        <taxon>Alteromonadales</taxon>
        <taxon>Shewanellaceae</taxon>
        <taxon>Shewanella</taxon>
    </lineage>
</organism>
<dbReference type="AlphaFoldDB" id="A0A7T8INY7"/>
<reference evidence="1" key="1">
    <citation type="submission" date="2018-09" db="EMBL/GenBank/DDBJ databases">
        <title>Genome sequencing and analysis.</title>
        <authorList>
            <person name="Huang Y.-T."/>
        </authorList>
    </citation>
    <scope>NUCLEOTIDE SEQUENCE</scope>
    <source>
        <strain evidence="1">HIDE</strain>
    </source>
</reference>
<dbReference type="RefSeq" id="WP_221050550.1">
    <property type="nucleotide sequence ID" value="NZ_CP032664.1"/>
</dbReference>
<evidence type="ECO:0000313" key="1">
    <source>
        <dbReference type="EMBL" id="QQO82688.1"/>
    </source>
</evidence>
<protein>
    <submittedName>
        <fullName evidence="1">Uncharacterized protein</fullName>
    </submittedName>
</protein>
<gene>
    <name evidence="1" type="ORF">D7032_05110</name>
</gene>
<proteinExistence type="predicted"/>
<name>A0A7T8INY7_9GAMM</name>